<keyword evidence="3" id="KW-1185">Reference proteome</keyword>
<dbReference type="InterPro" id="IPR035093">
    <property type="entry name" value="RelE/ParE_toxin_dom_sf"/>
</dbReference>
<feature type="compositionally biased region" description="Basic and acidic residues" evidence="1">
    <location>
        <begin position="118"/>
        <end position="127"/>
    </location>
</feature>
<dbReference type="EMBL" id="JACKZP010000035">
    <property type="protein sequence ID" value="MBC1302481.1"/>
    <property type="molecule type" value="Genomic_DNA"/>
</dbReference>
<evidence type="ECO:0000313" key="3">
    <source>
        <dbReference type="Proteomes" id="UP000570851"/>
    </source>
</evidence>
<feature type="region of interest" description="Disordered" evidence="1">
    <location>
        <begin position="118"/>
        <end position="140"/>
    </location>
</feature>
<accession>A0ABR6S7U8</accession>
<organism evidence="2 3">
    <name type="scientific">Trichormus variabilis N2B</name>
    <dbReference type="NCBI Taxonomy" id="2681315"/>
    <lineage>
        <taxon>Bacteria</taxon>
        <taxon>Bacillati</taxon>
        <taxon>Cyanobacteriota</taxon>
        <taxon>Cyanophyceae</taxon>
        <taxon>Nostocales</taxon>
        <taxon>Nostocaceae</taxon>
        <taxon>Trichormus</taxon>
    </lineage>
</organism>
<dbReference type="RefSeq" id="WP_011321307.1">
    <property type="nucleotide sequence ID" value="NZ_JACKZP010000035.1"/>
</dbReference>
<proteinExistence type="predicted"/>
<dbReference type="Pfam" id="PF05973">
    <property type="entry name" value="Gp49"/>
    <property type="match status" value="1"/>
</dbReference>
<reference evidence="2 3" key="1">
    <citation type="submission" date="2019-11" db="EMBL/GenBank/DDBJ databases">
        <title>Comparison of genomes from free-living endosymbiotic cyanobacteria isolated from Azolla.</title>
        <authorList>
            <person name="Thiel T."/>
            <person name="Pratte B."/>
        </authorList>
    </citation>
    <scope>NUCLEOTIDE SEQUENCE [LARGE SCALE GENOMIC DNA]</scope>
    <source>
        <strain evidence="2 3">N2B</strain>
    </source>
</reference>
<sequence>MWNVEFHDEFESEFDDLPEEVQDELSATAQLLEEFGSQLKRPHADTLNGSQYSNMKELRFNADGGVWRVAFAFDPKRQAILLVAGDKSGVSQKRFYKELIKKADARYKSHLLKLEKDSAQDGKELKRQNQRTTNRTPEKD</sequence>
<dbReference type="GeneID" id="58722217"/>
<gene>
    <name evidence="2" type="ORF">GNE12_11210</name>
</gene>
<evidence type="ECO:0000256" key="1">
    <source>
        <dbReference type="SAM" id="MobiDB-lite"/>
    </source>
</evidence>
<dbReference type="InterPro" id="IPR009241">
    <property type="entry name" value="HigB-like"/>
</dbReference>
<comment type="caution">
    <text evidence="2">The sequence shown here is derived from an EMBL/GenBank/DDBJ whole genome shotgun (WGS) entry which is preliminary data.</text>
</comment>
<feature type="compositionally biased region" description="Polar residues" evidence="1">
    <location>
        <begin position="130"/>
        <end position="140"/>
    </location>
</feature>
<evidence type="ECO:0000313" key="2">
    <source>
        <dbReference type="EMBL" id="MBC1302481.1"/>
    </source>
</evidence>
<dbReference type="Proteomes" id="UP000570851">
    <property type="component" value="Unassembled WGS sequence"/>
</dbReference>
<protein>
    <submittedName>
        <fullName evidence="2">Type II toxin-antitoxin system RelE/ParE family toxin</fullName>
    </submittedName>
</protein>
<dbReference type="Gene3D" id="3.30.2310.20">
    <property type="entry name" value="RelE-like"/>
    <property type="match status" value="1"/>
</dbReference>
<name>A0ABR6S7U8_ANAVA</name>